<evidence type="ECO:0000313" key="3">
    <source>
        <dbReference type="Proteomes" id="UP001430953"/>
    </source>
</evidence>
<keyword evidence="3" id="KW-1185">Reference proteome</keyword>
<feature type="region of interest" description="Disordered" evidence="1">
    <location>
        <begin position="97"/>
        <end position="132"/>
    </location>
</feature>
<accession>A0AAW2GPJ3</accession>
<evidence type="ECO:0000313" key="2">
    <source>
        <dbReference type="EMBL" id="KAL0129167.1"/>
    </source>
</evidence>
<sequence>MLFSTSRHSRMLTVCLRLTRTAYDFLIGIDVSSFPFPNISAVFVRATTRSPTSWTTSLRVSTTKALSQAFQLFRSVDYSHPQQKSILFLKISSIRPRHRDVARSRASSSSPPPPPPPRVDNKCRAIASASSS</sequence>
<dbReference type="Proteomes" id="UP001430953">
    <property type="component" value="Unassembled WGS sequence"/>
</dbReference>
<evidence type="ECO:0000256" key="1">
    <source>
        <dbReference type="SAM" id="MobiDB-lite"/>
    </source>
</evidence>
<comment type="caution">
    <text evidence="2">The sequence shown here is derived from an EMBL/GenBank/DDBJ whole genome shotgun (WGS) entry which is preliminary data.</text>
</comment>
<reference evidence="2 3" key="1">
    <citation type="submission" date="2023-03" db="EMBL/GenBank/DDBJ databases">
        <title>High recombination rates correlate with genetic variation in Cardiocondyla obscurior ants.</title>
        <authorList>
            <person name="Errbii M."/>
        </authorList>
    </citation>
    <scope>NUCLEOTIDE SEQUENCE [LARGE SCALE GENOMIC DNA]</scope>
    <source>
        <strain evidence="2">Alpha-2009</strain>
        <tissue evidence="2">Whole body</tissue>
    </source>
</reference>
<protein>
    <submittedName>
        <fullName evidence="2">Uncharacterized protein</fullName>
    </submittedName>
</protein>
<dbReference type="EMBL" id="JADYXP020000003">
    <property type="protein sequence ID" value="KAL0129167.1"/>
    <property type="molecule type" value="Genomic_DNA"/>
</dbReference>
<gene>
    <name evidence="2" type="ORF">PUN28_004095</name>
</gene>
<proteinExistence type="predicted"/>
<organism evidence="2 3">
    <name type="scientific">Cardiocondyla obscurior</name>
    <dbReference type="NCBI Taxonomy" id="286306"/>
    <lineage>
        <taxon>Eukaryota</taxon>
        <taxon>Metazoa</taxon>
        <taxon>Ecdysozoa</taxon>
        <taxon>Arthropoda</taxon>
        <taxon>Hexapoda</taxon>
        <taxon>Insecta</taxon>
        <taxon>Pterygota</taxon>
        <taxon>Neoptera</taxon>
        <taxon>Endopterygota</taxon>
        <taxon>Hymenoptera</taxon>
        <taxon>Apocrita</taxon>
        <taxon>Aculeata</taxon>
        <taxon>Formicoidea</taxon>
        <taxon>Formicidae</taxon>
        <taxon>Myrmicinae</taxon>
        <taxon>Cardiocondyla</taxon>
    </lineage>
</organism>
<dbReference type="AlphaFoldDB" id="A0AAW2GPJ3"/>
<name>A0AAW2GPJ3_9HYME</name>